<comment type="caution">
    <text evidence="1">The sequence shown here is derived from an EMBL/GenBank/DDBJ whole genome shotgun (WGS) entry which is preliminary data.</text>
</comment>
<proteinExistence type="predicted"/>
<keyword evidence="2" id="KW-1185">Reference proteome</keyword>
<accession>A0ACC1RZI2</accession>
<dbReference type="EMBL" id="JANHOG010002007">
    <property type="protein sequence ID" value="KAJ3528608.1"/>
    <property type="molecule type" value="Genomic_DNA"/>
</dbReference>
<organism evidence="1 2">
    <name type="scientific">Phlebia brevispora</name>
    <dbReference type="NCBI Taxonomy" id="194682"/>
    <lineage>
        <taxon>Eukaryota</taxon>
        <taxon>Fungi</taxon>
        <taxon>Dikarya</taxon>
        <taxon>Basidiomycota</taxon>
        <taxon>Agaricomycotina</taxon>
        <taxon>Agaricomycetes</taxon>
        <taxon>Polyporales</taxon>
        <taxon>Meruliaceae</taxon>
        <taxon>Phlebia</taxon>
    </lineage>
</organism>
<evidence type="ECO:0000313" key="1">
    <source>
        <dbReference type="EMBL" id="KAJ3528608.1"/>
    </source>
</evidence>
<sequence length="541" mass="60097">MSANLHHLPLSTQSRLRSSQILTSLPQVVSELVQNSLDAGASRVEVGVDCEEWLCWVQDDGRGMSKSDLTDLVSVGRYSTSKAYSPASLEEVTTFGFRGEALASIADLCCLEISSRTQRSRECWSVISKGGEVLYNGPAVRWRRESPGTVVCVRDMFYNLPVRRRSHPSAARTLELVRKELEALALVSPQVSFSLENTNRASRSRPDRGRVMAVPKARGLLRRRCRLFDTFLANGQNVEEIHTTSGSVTADGFISLEGAPSRAYQYLYVNRHLLAPCELHRIIDTLFASSSFARDALDEYMQSSQPLYATRRSPKKPDKKPIYVLNITIPPQQVDNCLEPAKTAVQLQNTDAVTSLLSSVVHAFLVKHGFKTDKDHEHGQRNMPSHKRRKLEASHSAEFTTASSSRVPSSARARTVPLSRSQTPNVLPEVRLTLFKRSDVLSLCGMQVNPTAETEGEFRWTDPRTGETFSIDSRTGNSYRVDDRRDDGPSAGSARRTLASRPSFIKDSAVVEAAEEGETPQWIQEALGVRPHLDSRIPDNG</sequence>
<reference evidence="1" key="1">
    <citation type="submission" date="2022-07" db="EMBL/GenBank/DDBJ databases">
        <title>Genome Sequence of Phlebia brevispora.</title>
        <authorList>
            <person name="Buettner E."/>
        </authorList>
    </citation>
    <scope>NUCLEOTIDE SEQUENCE</scope>
    <source>
        <strain evidence="1">MPL23</strain>
    </source>
</reference>
<evidence type="ECO:0000313" key="2">
    <source>
        <dbReference type="Proteomes" id="UP001148662"/>
    </source>
</evidence>
<protein>
    <submittedName>
        <fullName evidence="1">Uncharacterized protein</fullName>
    </submittedName>
</protein>
<dbReference type="Proteomes" id="UP001148662">
    <property type="component" value="Unassembled WGS sequence"/>
</dbReference>
<gene>
    <name evidence="1" type="ORF">NM688_g7975</name>
</gene>
<name>A0ACC1RZI2_9APHY</name>